<protein>
    <recommendedName>
        <fullName evidence="1">N-acetyltransferase domain-containing protein</fullName>
    </recommendedName>
</protein>
<dbReference type="PANTHER" id="PTHR42791">
    <property type="entry name" value="GNAT FAMILY ACETYLTRANSFERASE"/>
    <property type="match status" value="1"/>
</dbReference>
<gene>
    <name evidence="2" type="ORF">WG66_16749</name>
</gene>
<dbReference type="AlphaFoldDB" id="A0A0W0F2W9"/>
<dbReference type="EMBL" id="LATX01002372">
    <property type="protein sequence ID" value="KTB30695.1"/>
    <property type="molecule type" value="Genomic_DNA"/>
</dbReference>
<feature type="domain" description="N-acetyltransferase" evidence="1">
    <location>
        <begin position="76"/>
        <end position="209"/>
    </location>
</feature>
<dbReference type="GO" id="GO:0016747">
    <property type="term" value="F:acyltransferase activity, transferring groups other than amino-acyl groups"/>
    <property type="evidence" value="ECO:0007669"/>
    <property type="project" value="InterPro"/>
</dbReference>
<dbReference type="Pfam" id="PF00583">
    <property type="entry name" value="Acetyltransf_1"/>
    <property type="match status" value="1"/>
</dbReference>
<evidence type="ECO:0000313" key="2">
    <source>
        <dbReference type="EMBL" id="KTB30695.1"/>
    </source>
</evidence>
<proteinExistence type="predicted"/>
<sequence length="211" mass="23557">MSVRLLENPNDQQVKEIVKVFHEANKRKFFLFALKDESLVEPFIEAMVRGTVIGGQLYVVETPDGIVGATLWFGPGQISLGSEEQRQAGWNQLMEKLDDATRRWFVDVFLASSLHDVPDKLYGQGGQKAAYHLQLFGVLPQCQGKGYGKALLHHVEEKAKSEGVDVVLETVGLKNVPMYKAFGYDLLGCGSFVLPEGLGDPFPVHCFRKRF</sequence>
<dbReference type="InterPro" id="IPR016181">
    <property type="entry name" value="Acyl_CoA_acyltransferase"/>
</dbReference>
<dbReference type="eggNOG" id="ENOG502SQF3">
    <property type="taxonomic scope" value="Eukaryota"/>
</dbReference>
<evidence type="ECO:0000313" key="3">
    <source>
        <dbReference type="Proteomes" id="UP000054988"/>
    </source>
</evidence>
<dbReference type="PROSITE" id="PS51186">
    <property type="entry name" value="GNAT"/>
    <property type="match status" value="1"/>
</dbReference>
<dbReference type="CDD" id="cd04301">
    <property type="entry name" value="NAT_SF"/>
    <property type="match status" value="1"/>
</dbReference>
<dbReference type="Gene3D" id="3.40.630.30">
    <property type="match status" value="1"/>
</dbReference>
<organism evidence="2 3">
    <name type="scientific">Moniliophthora roreri</name>
    <name type="common">Frosty pod rot fungus</name>
    <name type="synonym">Monilia roreri</name>
    <dbReference type="NCBI Taxonomy" id="221103"/>
    <lineage>
        <taxon>Eukaryota</taxon>
        <taxon>Fungi</taxon>
        <taxon>Dikarya</taxon>
        <taxon>Basidiomycota</taxon>
        <taxon>Agaricomycotina</taxon>
        <taxon>Agaricomycetes</taxon>
        <taxon>Agaricomycetidae</taxon>
        <taxon>Agaricales</taxon>
        <taxon>Marasmiineae</taxon>
        <taxon>Marasmiaceae</taxon>
        <taxon>Moniliophthora</taxon>
    </lineage>
</organism>
<reference evidence="2 3" key="1">
    <citation type="submission" date="2015-12" db="EMBL/GenBank/DDBJ databases">
        <title>Draft genome sequence of Moniliophthora roreri, the causal agent of frosty pod rot of cacao.</title>
        <authorList>
            <person name="Aime M.C."/>
            <person name="Diaz-Valderrama J.R."/>
            <person name="Kijpornyongpan T."/>
            <person name="Phillips-Mora W."/>
        </authorList>
    </citation>
    <scope>NUCLEOTIDE SEQUENCE [LARGE SCALE GENOMIC DNA]</scope>
    <source>
        <strain evidence="2 3">MCA 2952</strain>
    </source>
</reference>
<accession>A0A0W0F2W9</accession>
<dbReference type="SUPFAM" id="SSF55729">
    <property type="entry name" value="Acyl-CoA N-acyltransferases (Nat)"/>
    <property type="match status" value="1"/>
</dbReference>
<dbReference type="Proteomes" id="UP000054988">
    <property type="component" value="Unassembled WGS sequence"/>
</dbReference>
<dbReference type="InterPro" id="IPR052523">
    <property type="entry name" value="Trichothecene_AcTrans"/>
</dbReference>
<comment type="caution">
    <text evidence="2">The sequence shown here is derived from an EMBL/GenBank/DDBJ whole genome shotgun (WGS) entry which is preliminary data.</text>
</comment>
<evidence type="ECO:0000259" key="1">
    <source>
        <dbReference type="PROSITE" id="PS51186"/>
    </source>
</evidence>
<dbReference type="PANTHER" id="PTHR42791:SF1">
    <property type="entry name" value="N-ACETYLTRANSFERASE DOMAIN-CONTAINING PROTEIN"/>
    <property type="match status" value="1"/>
</dbReference>
<dbReference type="InterPro" id="IPR000182">
    <property type="entry name" value="GNAT_dom"/>
</dbReference>
<name>A0A0W0F2W9_MONRR</name>